<dbReference type="KEGG" id="clec:106666501"/>
<feature type="domain" description="Peptidase S1" evidence="5">
    <location>
        <begin position="21"/>
        <end position="286"/>
    </location>
</feature>
<dbReference type="InterPro" id="IPR051487">
    <property type="entry name" value="Ser/Thr_Proteases_Immune/Dev"/>
</dbReference>
<reference evidence="6" key="1">
    <citation type="submission" date="2022-01" db="UniProtKB">
        <authorList>
            <consortium name="EnsemblMetazoa"/>
        </authorList>
    </citation>
    <scope>IDENTIFICATION</scope>
</reference>
<keyword evidence="3" id="KW-0645">Protease</keyword>
<dbReference type="InterPro" id="IPR033116">
    <property type="entry name" value="TRYPSIN_SER"/>
</dbReference>
<comment type="similarity">
    <text evidence="2">Belongs to the peptidase S1 family. CLIP subfamily.</text>
</comment>
<accession>A0A8I6RPW0</accession>
<dbReference type="Gene3D" id="2.40.10.10">
    <property type="entry name" value="Trypsin-like serine proteases"/>
    <property type="match status" value="1"/>
</dbReference>
<dbReference type="InterPro" id="IPR001254">
    <property type="entry name" value="Trypsin_dom"/>
</dbReference>
<keyword evidence="7" id="KW-1185">Reference proteome</keyword>
<dbReference type="InterPro" id="IPR009003">
    <property type="entry name" value="Peptidase_S1_PA"/>
</dbReference>
<proteinExistence type="inferred from homology"/>
<feature type="signal peptide" evidence="4">
    <location>
        <begin position="1"/>
        <end position="15"/>
    </location>
</feature>
<dbReference type="EnsemblMetazoa" id="XM_014393749.2">
    <property type="protein sequence ID" value="XP_014249235.1"/>
    <property type="gene ID" value="LOC106666501"/>
</dbReference>
<gene>
    <name evidence="6" type="primary">106666501</name>
</gene>
<dbReference type="InterPro" id="IPR043504">
    <property type="entry name" value="Peptidase_S1_PA_chymotrypsin"/>
</dbReference>
<name>A0A8I6RPW0_CIMLE</name>
<dbReference type="PRINTS" id="PR00722">
    <property type="entry name" value="CHYMOTRYPSIN"/>
</dbReference>
<protein>
    <recommendedName>
        <fullName evidence="5">Peptidase S1 domain-containing protein</fullName>
    </recommendedName>
</protein>
<dbReference type="PROSITE" id="PS50240">
    <property type="entry name" value="TRYPSIN_DOM"/>
    <property type="match status" value="1"/>
</dbReference>
<dbReference type="SUPFAM" id="SSF50494">
    <property type="entry name" value="Trypsin-like serine proteases"/>
    <property type="match status" value="1"/>
</dbReference>
<evidence type="ECO:0000256" key="4">
    <source>
        <dbReference type="SAM" id="SignalP"/>
    </source>
</evidence>
<evidence type="ECO:0000313" key="6">
    <source>
        <dbReference type="EnsemblMetazoa" id="XP_014249235.1"/>
    </source>
</evidence>
<evidence type="ECO:0000313" key="7">
    <source>
        <dbReference type="Proteomes" id="UP000494040"/>
    </source>
</evidence>
<evidence type="ECO:0000256" key="3">
    <source>
        <dbReference type="RuleBase" id="RU363034"/>
    </source>
</evidence>
<organism evidence="6 7">
    <name type="scientific">Cimex lectularius</name>
    <name type="common">Bed bug</name>
    <name type="synonym">Acanthia lectularia</name>
    <dbReference type="NCBI Taxonomy" id="79782"/>
    <lineage>
        <taxon>Eukaryota</taxon>
        <taxon>Metazoa</taxon>
        <taxon>Ecdysozoa</taxon>
        <taxon>Arthropoda</taxon>
        <taxon>Hexapoda</taxon>
        <taxon>Insecta</taxon>
        <taxon>Pterygota</taxon>
        <taxon>Neoptera</taxon>
        <taxon>Paraneoptera</taxon>
        <taxon>Hemiptera</taxon>
        <taxon>Heteroptera</taxon>
        <taxon>Panheteroptera</taxon>
        <taxon>Cimicomorpha</taxon>
        <taxon>Cimicidae</taxon>
        <taxon>Cimex</taxon>
    </lineage>
</organism>
<dbReference type="PROSITE" id="PS00135">
    <property type="entry name" value="TRYPSIN_SER"/>
    <property type="match status" value="1"/>
</dbReference>
<dbReference type="InterPro" id="IPR001314">
    <property type="entry name" value="Peptidase_S1A"/>
</dbReference>
<dbReference type="AlphaFoldDB" id="A0A8I6RPW0"/>
<dbReference type="OrthoDB" id="6755574at2759"/>
<dbReference type="PANTHER" id="PTHR24256">
    <property type="entry name" value="TRYPTASE-RELATED"/>
    <property type="match status" value="1"/>
</dbReference>
<keyword evidence="3" id="KW-0720">Serine protease</keyword>
<sequence>MLFYLLISVFSVALASESEKVFGGRYAKVGEFPFVVYINGKIFCAGSLVTFAKVVTAAHCLTVGGQDRSDINEVYVLGGTVNLKNFNEGFEERKINSILLTGEYRPRSRFGGKIDSHDIGLALLDYPFYSGKNLQVMNLVSWNAAEFKHSWDEIVAKKTICYAMGWGMTAYRLNNFGTDVVATKPSPILKVIQVMPADNESCSMLFPRKEDMTMYGEICVYSVKNSETICNGDSGGPLVCDGRPYALLNHGPRCGITWYPQGYLLYWNYLDFLTLIGTRLIIPKWLFLLSFFLLSNYL</sequence>
<keyword evidence="4" id="KW-0732">Signal</keyword>
<dbReference type="GO" id="GO:0006508">
    <property type="term" value="P:proteolysis"/>
    <property type="evidence" value="ECO:0007669"/>
    <property type="project" value="UniProtKB-KW"/>
</dbReference>
<keyword evidence="1" id="KW-1015">Disulfide bond</keyword>
<keyword evidence="3" id="KW-0378">Hydrolase</keyword>
<feature type="chain" id="PRO_5035315559" description="Peptidase S1 domain-containing protein" evidence="4">
    <location>
        <begin position="16"/>
        <end position="298"/>
    </location>
</feature>
<evidence type="ECO:0000259" key="5">
    <source>
        <dbReference type="PROSITE" id="PS50240"/>
    </source>
</evidence>
<evidence type="ECO:0000256" key="1">
    <source>
        <dbReference type="ARBA" id="ARBA00023157"/>
    </source>
</evidence>
<dbReference type="Proteomes" id="UP000494040">
    <property type="component" value="Unassembled WGS sequence"/>
</dbReference>
<dbReference type="PROSITE" id="PS00134">
    <property type="entry name" value="TRYPSIN_HIS"/>
    <property type="match status" value="1"/>
</dbReference>
<dbReference type="GO" id="GO:0004252">
    <property type="term" value="F:serine-type endopeptidase activity"/>
    <property type="evidence" value="ECO:0007669"/>
    <property type="project" value="InterPro"/>
</dbReference>
<dbReference type="InterPro" id="IPR018114">
    <property type="entry name" value="TRYPSIN_HIS"/>
</dbReference>
<evidence type="ECO:0000256" key="2">
    <source>
        <dbReference type="ARBA" id="ARBA00024195"/>
    </source>
</evidence>
<dbReference type="Pfam" id="PF00089">
    <property type="entry name" value="Trypsin"/>
    <property type="match status" value="1"/>
</dbReference>
<dbReference type="SMART" id="SM00020">
    <property type="entry name" value="Tryp_SPc"/>
    <property type="match status" value="1"/>
</dbReference>